<feature type="compositionally biased region" description="Low complexity" evidence="1">
    <location>
        <begin position="333"/>
        <end position="343"/>
    </location>
</feature>
<feature type="compositionally biased region" description="Polar residues" evidence="1">
    <location>
        <begin position="169"/>
        <end position="183"/>
    </location>
</feature>
<feature type="region of interest" description="Disordered" evidence="1">
    <location>
        <begin position="326"/>
        <end position="441"/>
    </location>
</feature>
<organism evidence="2 3">
    <name type="scientific">Polarella glacialis</name>
    <name type="common">Dinoflagellate</name>
    <dbReference type="NCBI Taxonomy" id="89957"/>
    <lineage>
        <taxon>Eukaryota</taxon>
        <taxon>Sar</taxon>
        <taxon>Alveolata</taxon>
        <taxon>Dinophyceae</taxon>
        <taxon>Suessiales</taxon>
        <taxon>Suessiaceae</taxon>
        <taxon>Polarella</taxon>
    </lineage>
</organism>
<reference evidence="2" key="1">
    <citation type="submission" date="2021-02" db="EMBL/GenBank/DDBJ databases">
        <authorList>
            <person name="Dougan E. K."/>
            <person name="Rhodes N."/>
            <person name="Thang M."/>
            <person name="Chan C."/>
        </authorList>
    </citation>
    <scope>NUCLEOTIDE SEQUENCE</scope>
</reference>
<proteinExistence type="predicted"/>
<sequence length="574" mass="61462">MVLAASTNDDGPLLASPGPHVGSPDPVTLGNGVSNCSTAPNLPYTTKADLKRLLGSSPPPWAASPLGATEYPQPTPPPWPRSETQGIREWAPVPSFPLLGGTNAATRARVSLSFQEQEEEISRFLGGLTAGENQEVRPEEAWRDLPAGEQPQTPRTPELQIRKAAHGKTSPTRLEPTPSTASDYTAWSTAARSAVMPGGRPAGVEGSTCQRSQSATSASWETPIAADKARPWPVLTPSPLTRRLQQPLFEQDEVTPTKTNARLPDEGLYEPQLPCSCCGRNFREGRLAVHEAICFRFAQTSQQRSVFESKTQRCTSVVATSWWLLPRDEPHGSHGSSAASSPPKADRRRKSSPPEKCSGPASRGRGLPPSPSKVPAKWPGAKSPMRSPGERGSLAAERKARSSSMPLQRRPTSAVGMGRREPPSPVTGSLHASKGQEQSSDVLVDLMDDVSQLSAQVDRLLSRRSHVPEDHEHSRSKLWSTNQPAADAHAGRASDFASEADVIACGARGGVLAAWGLAQDKAAEMAVQGDGAAEDWSSQCTFTSNDARDFTFSAPDGFKASLYRGLKPGAPYRY</sequence>
<feature type="compositionally biased region" description="Polar residues" evidence="1">
    <location>
        <begin position="207"/>
        <end position="220"/>
    </location>
</feature>
<evidence type="ECO:0000313" key="2">
    <source>
        <dbReference type="EMBL" id="CAE8617711.1"/>
    </source>
</evidence>
<name>A0A813FY49_POLGL</name>
<dbReference type="EMBL" id="CAJNNV010026260">
    <property type="protein sequence ID" value="CAE8617711.1"/>
    <property type="molecule type" value="Genomic_DNA"/>
</dbReference>
<dbReference type="AlphaFoldDB" id="A0A813FY49"/>
<protein>
    <submittedName>
        <fullName evidence="2">Uncharacterized protein</fullName>
    </submittedName>
</protein>
<feature type="region of interest" description="Disordered" evidence="1">
    <location>
        <begin position="51"/>
        <end position="84"/>
    </location>
</feature>
<feature type="region of interest" description="Disordered" evidence="1">
    <location>
        <begin position="1"/>
        <end position="34"/>
    </location>
</feature>
<accession>A0A813FY49</accession>
<dbReference type="Proteomes" id="UP000654075">
    <property type="component" value="Unassembled WGS sequence"/>
</dbReference>
<comment type="caution">
    <text evidence="2">The sequence shown here is derived from an EMBL/GenBank/DDBJ whole genome shotgun (WGS) entry which is preliminary data.</text>
</comment>
<feature type="compositionally biased region" description="Basic and acidic residues" evidence="1">
    <location>
        <begin position="134"/>
        <end position="143"/>
    </location>
</feature>
<gene>
    <name evidence="2" type="ORF">PGLA1383_LOCUS35371</name>
</gene>
<keyword evidence="3" id="KW-1185">Reference proteome</keyword>
<dbReference type="Pfam" id="PF13913">
    <property type="entry name" value="zf-C2HC_2"/>
    <property type="match status" value="1"/>
</dbReference>
<evidence type="ECO:0000313" key="3">
    <source>
        <dbReference type="Proteomes" id="UP000654075"/>
    </source>
</evidence>
<feature type="region of interest" description="Disordered" evidence="1">
    <location>
        <begin position="128"/>
        <end position="183"/>
    </location>
</feature>
<feature type="region of interest" description="Disordered" evidence="1">
    <location>
        <begin position="199"/>
        <end position="222"/>
    </location>
</feature>
<evidence type="ECO:0000256" key="1">
    <source>
        <dbReference type="SAM" id="MobiDB-lite"/>
    </source>
</evidence>